<gene>
    <name evidence="3" type="primary">LOC106814855</name>
</gene>
<dbReference type="Proteomes" id="UP000695022">
    <property type="component" value="Unplaced"/>
</dbReference>
<sequence>MKITRRFCNNPPPLNGGKICVGDDISFELCDATRIRKAIPVCSGDLDTQVLISPGQYASATCGSLSQLPQFQHLTGKGFQIQPETADDDWQPCVVTCLSKTKSRLDVSPGGLYYPAGSPCSESNANMFCAGRRCRSFDEGERVTASTDSVSPHSCQLSHSTDVRL</sequence>
<dbReference type="RefSeq" id="XP_014674706.1">
    <property type="nucleotide sequence ID" value="XM_014819220.1"/>
</dbReference>
<dbReference type="GeneID" id="106814855"/>
<feature type="region of interest" description="Disordered" evidence="1">
    <location>
        <begin position="145"/>
        <end position="165"/>
    </location>
</feature>
<organism evidence="2 3">
    <name type="scientific">Priapulus caudatus</name>
    <name type="common">Priapulid worm</name>
    <dbReference type="NCBI Taxonomy" id="37621"/>
    <lineage>
        <taxon>Eukaryota</taxon>
        <taxon>Metazoa</taxon>
        <taxon>Ecdysozoa</taxon>
        <taxon>Scalidophora</taxon>
        <taxon>Priapulida</taxon>
        <taxon>Priapulimorpha</taxon>
        <taxon>Priapulimorphida</taxon>
        <taxon>Priapulidae</taxon>
        <taxon>Priapulus</taxon>
    </lineage>
</organism>
<evidence type="ECO:0000256" key="1">
    <source>
        <dbReference type="SAM" id="MobiDB-lite"/>
    </source>
</evidence>
<accession>A0ABM1ER85</accession>
<proteinExistence type="predicted"/>
<protein>
    <submittedName>
        <fullName evidence="3">Uncharacterized protein LOC106814855</fullName>
    </submittedName>
</protein>
<name>A0ABM1ER85_PRICU</name>
<reference evidence="3" key="1">
    <citation type="submission" date="2025-08" db="UniProtKB">
        <authorList>
            <consortium name="RefSeq"/>
        </authorList>
    </citation>
    <scope>IDENTIFICATION</scope>
</reference>
<evidence type="ECO:0000313" key="3">
    <source>
        <dbReference type="RefSeq" id="XP_014674706.1"/>
    </source>
</evidence>
<keyword evidence="2" id="KW-1185">Reference proteome</keyword>
<evidence type="ECO:0000313" key="2">
    <source>
        <dbReference type="Proteomes" id="UP000695022"/>
    </source>
</evidence>